<dbReference type="Proteomes" id="UP000824469">
    <property type="component" value="Unassembled WGS sequence"/>
</dbReference>
<feature type="non-terminal residue" evidence="2">
    <location>
        <position position="1"/>
    </location>
</feature>
<protein>
    <recommendedName>
        <fullName evidence="4">GATA transcription factor</fullName>
    </recommendedName>
</protein>
<keyword evidence="3" id="KW-1185">Reference proteome</keyword>
<name>A0AA38GPZ0_TAXCH</name>
<comment type="caution">
    <text evidence="2">The sequence shown here is derived from an EMBL/GenBank/DDBJ whole genome shotgun (WGS) entry which is preliminary data.</text>
</comment>
<proteinExistence type="predicted"/>
<reference evidence="2 3" key="1">
    <citation type="journal article" date="2021" name="Nat. Plants">
        <title>The Taxus genome provides insights into paclitaxel biosynthesis.</title>
        <authorList>
            <person name="Xiong X."/>
            <person name="Gou J."/>
            <person name="Liao Q."/>
            <person name="Li Y."/>
            <person name="Zhou Q."/>
            <person name="Bi G."/>
            <person name="Li C."/>
            <person name="Du R."/>
            <person name="Wang X."/>
            <person name="Sun T."/>
            <person name="Guo L."/>
            <person name="Liang H."/>
            <person name="Lu P."/>
            <person name="Wu Y."/>
            <person name="Zhang Z."/>
            <person name="Ro D.K."/>
            <person name="Shang Y."/>
            <person name="Huang S."/>
            <person name="Yan J."/>
        </authorList>
    </citation>
    <scope>NUCLEOTIDE SEQUENCE [LARGE SCALE GENOMIC DNA]</scope>
    <source>
        <strain evidence="2">Ta-2019</strain>
    </source>
</reference>
<accession>A0AA38GPZ0</accession>
<evidence type="ECO:0000256" key="1">
    <source>
        <dbReference type="SAM" id="MobiDB-lite"/>
    </source>
</evidence>
<evidence type="ECO:0000313" key="2">
    <source>
        <dbReference type="EMBL" id="KAH9326233.1"/>
    </source>
</evidence>
<sequence>MDCYGNESSDGEAAFRIDDLLDFSNEEIGGPIGSSDENDDAGAEAEERNSADSSVTETEAATCEVASRPSPNVVEADAGLIPGELCVPADALEELEWLSTFVDDSFEPAAVEYEPVKTAAVAAALSVVEQKANRPVEVTKTWLLGRARSKRRPSRSVSGSSSQSTVFVNVFLARAEAEAS</sequence>
<evidence type="ECO:0008006" key="4">
    <source>
        <dbReference type="Google" id="ProtNLM"/>
    </source>
</evidence>
<dbReference type="EMBL" id="JAHRHJ020000002">
    <property type="protein sequence ID" value="KAH9326233.1"/>
    <property type="molecule type" value="Genomic_DNA"/>
</dbReference>
<feature type="region of interest" description="Disordered" evidence="1">
    <location>
        <begin position="25"/>
        <end position="72"/>
    </location>
</feature>
<evidence type="ECO:0000313" key="3">
    <source>
        <dbReference type="Proteomes" id="UP000824469"/>
    </source>
</evidence>
<organism evidence="2 3">
    <name type="scientific">Taxus chinensis</name>
    <name type="common">Chinese yew</name>
    <name type="synonym">Taxus wallichiana var. chinensis</name>
    <dbReference type="NCBI Taxonomy" id="29808"/>
    <lineage>
        <taxon>Eukaryota</taxon>
        <taxon>Viridiplantae</taxon>
        <taxon>Streptophyta</taxon>
        <taxon>Embryophyta</taxon>
        <taxon>Tracheophyta</taxon>
        <taxon>Spermatophyta</taxon>
        <taxon>Pinopsida</taxon>
        <taxon>Pinidae</taxon>
        <taxon>Conifers II</taxon>
        <taxon>Cupressales</taxon>
        <taxon>Taxaceae</taxon>
        <taxon>Taxus</taxon>
    </lineage>
</organism>
<gene>
    <name evidence="2" type="ORF">KI387_006411</name>
</gene>
<dbReference type="AlphaFoldDB" id="A0AA38GPZ0"/>